<organism evidence="2 3">
    <name type="scientific">Sordaria brevicollis</name>
    <dbReference type="NCBI Taxonomy" id="83679"/>
    <lineage>
        <taxon>Eukaryota</taxon>
        <taxon>Fungi</taxon>
        <taxon>Dikarya</taxon>
        <taxon>Ascomycota</taxon>
        <taxon>Pezizomycotina</taxon>
        <taxon>Sordariomycetes</taxon>
        <taxon>Sordariomycetidae</taxon>
        <taxon>Sordariales</taxon>
        <taxon>Sordariaceae</taxon>
        <taxon>Sordaria</taxon>
    </lineage>
</organism>
<feature type="compositionally biased region" description="Basic and acidic residues" evidence="1">
    <location>
        <begin position="145"/>
        <end position="162"/>
    </location>
</feature>
<evidence type="ECO:0000313" key="2">
    <source>
        <dbReference type="EMBL" id="KAK3399449.1"/>
    </source>
</evidence>
<name>A0AAE0PGK2_SORBR</name>
<evidence type="ECO:0000256" key="1">
    <source>
        <dbReference type="SAM" id="MobiDB-lite"/>
    </source>
</evidence>
<sequence>MCILSYIPSPFAQQQQVLGQQTCYLTSLKFCAHIIDLHPAILDIRGLTQPAPSFPASSAAPEPPSRIATFGRNTSRIVISNNILFAQANCPYFDHAEVEGRVSATWWNFTGSQEVFVMNDLPAPRARWTHSAGWVAERLREAEERMEAREREQQERAARQDVADNAVPGDDGIVGGEQVAAPAAAPVDGEHHWAEDAFPADNGNEDELGAGEHLAALAEVYGVELQGLGTAASPIDVDMESEADEQAAAPALAHGFGTADSPIELDSEGSEDEAGEQAATELEYRAEEVSPADNGNRGEQVAALDDVDMEGNGAGEQTAAERESNTGPGTLTLRTPPRRSSPVVEEGGNEEEVERGPNRWSPRPRYQWTNGFCR</sequence>
<feature type="region of interest" description="Disordered" evidence="1">
    <location>
        <begin position="256"/>
        <end position="374"/>
    </location>
</feature>
<feature type="region of interest" description="Disordered" evidence="1">
    <location>
        <begin position="145"/>
        <end position="166"/>
    </location>
</feature>
<dbReference type="AlphaFoldDB" id="A0AAE0PGK2"/>
<reference evidence="2" key="1">
    <citation type="journal article" date="2023" name="Mol. Phylogenet. Evol.">
        <title>Genome-scale phylogeny and comparative genomics of the fungal order Sordariales.</title>
        <authorList>
            <person name="Hensen N."/>
            <person name="Bonometti L."/>
            <person name="Westerberg I."/>
            <person name="Brannstrom I.O."/>
            <person name="Guillou S."/>
            <person name="Cros-Aarteil S."/>
            <person name="Calhoun S."/>
            <person name="Haridas S."/>
            <person name="Kuo A."/>
            <person name="Mondo S."/>
            <person name="Pangilinan J."/>
            <person name="Riley R."/>
            <person name="LaButti K."/>
            <person name="Andreopoulos B."/>
            <person name="Lipzen A."/>
            <person name="Chen C."/>
            <person name="Yan M."/>
            <person name="Daum C."/>
            <person name="Ng V."/>
            <person name="Clum A."/>
            <person name="Steindorff A."/>
            <person name="Ohm R.A."/>
            <person name="Martin F."/>
            <person name="Silar P."/>
            <person name="Natvig D.O."/>
            <person name="Lalanne C."/>
            <person name="Gautier V."/>
            <person name="Ament-Velasquez S.L."/>
            <person name="Kruys A."/>
            <person name="Hutchinson M.I."/>
            <person name="Powell A.J."/>
            <person name="Barry K."/>
            <person name="Miller A.N."/>
            <person name="Grigoriev I.V."/>
            <person name="Debuchy R."/>
            <person name="Gladieux P."/>
            <person name="Hiltunen Thoren M."/>
            <person name="Johannesson H."/>
        </authorList>
    </citation>
    <scope>NUCLEOTIDE SEQUENCE</scope>
    <source>
        <strain evidence="2">FGSC 1904</strain>
    </source>
</reference>
<feature type="compositionally biased region" description="Low complexity" evidence="1">
    <location>
        <begin position="326"/>
        <end position="346"/>
    </location>
</feature>
<gene>
    <name evidence="2" type="ORF">B0T20DRAFT_392465</name>
</gene>
<dbReference type="EMBL" id="JAUTDP010000005">
    <property type="protein sequence ID" value="KAK3399449.1"/>
    <property type="molecule type" value="Genomic_DNA"/>
</dbReference>
<keyword evidence="3" id="KW-1185">Reference proteome</keyword>
<protein>
    <submittedName>
        <fullName evidence="2">Uncharacterized protein</fullName>
    </submittedName>
</protein>
<accession>A0AAE0PGK2</accession>
<comment type="caution">
    <text evidence="2">The sequence shown here is derived from an EMBL/GenBank/DDBJ whole genome shotgun (WGS) entry which is preliminary data.</text>
</comment>
<feature type="compositionally biased region" description="Acidic residues" evidence="1">
    <location>
        <begin position="263"/>
        <end position="275"/>
    </location>
</feature>
<proteinExistence type="predicted"/>
<reference evidence="2" key="2">
    <citation type="submission" date="2023-07" db="EMBL/GenBank/DDBJ databases">
        <authorList>
            <consortium name="Lawrence Berkeley National Laboratory"/>
            <person name="Haridas S."/>
            <person name="Hensen N."/>
            <person name="Bonometti L."/>
            <person name="Westerberg I."/>
            <person name="Brannstrom I.O."/>
            <person name="Guillou S."/>
            <person name="Cros-Aarteil S."/>
            <person name="Calhoun S."/>
            <person name="Kuo A."/>
            <person name="Mondo S."/>
            <person name="Pangilinan J."/>
            <person name="Riley R."/>
            <person name="LaButti K."/>
            <person name="Andreopoulos B."/>
            <person name="Lipzen A."/>
            <person name="Chen C."/>
            <person name="Yanf M."/>
            <person name="Daum C."/>
            <person name="Ng V."/>
            <person name="Clum A."/>
            <person name="Steindorff A."/>
            <person name="Ohm R."/>
            <person name="Martin F."/>
            <person name="Silar P."/>
            <person name="Natvig D."/>
            <person name="Lalanne C."/>
            <person name="Gautier V."/>
            <person name="Ament-velasquez S.L."/>
            <person name="Kruys A."/>
            <person name="Hutchinson M.I."/>
            <person name="Powell A.J."/>
            <person name="Barry K."/>
            <person name="Miller A.N."/>
            <person name="Grigoriev I.V."/>
            <person name="Debuchy R."/>
            <person name="Gladieux P."/>
            <person name="Thoren M.H."/>
            <person name="Johannesson H."/>
        </authorList>
    </citation>
    <scope>NUCLEOTIDE SEQUENCE</scope>
    <source>
        <strain evidence="2">FGSC 1904</strain>
    </source>
</reference>
<dbReference type="Proteomes" id="UP001281003">
    <property type="component" value="Unassembled WGS sequence"/>
</dbReference>
<evidence type="ECO:0000313" key="3">
    <source>
        <dbReference type="Proteomes" id="UP001281003"/>
    </source>
</evidence>